<dbReference type="GO" id="GO:0008276">
    <property type="term" value="F:protein methyltransferase activity"/>
    <property type="evidence" value="ECO:0007669"/>
    <property type="project" value="TreeGrafter"/>
</dbReference>
<dbReference type="EMBL" id="VFNV01000001">
    <property type="protein sequence ID" value="TQK76401.1"/>
    <property type="molecule type" value="Genomic_DNA"/>
</dbReference>
<keyword evidence="9" id="KW-1185">Reference proteome</keyword>
<evidence type="ECO:0000313" key="8">
    <source>
        <dbReference type="EMBL" id="TQK76401.1"/>
    </source>
</evidence>
<dbReference type="RefSeq" id="WP_142111685.1">
    <property type="nucleotide sequence ID" value="NZ_BAAATB010000002.1"/>
</dbReference>
<keyword evidence="4" id="KW-0949">S-adenosyl-L-methionine</keyword>
<evidence type="ECO:0000313" key="9">
    <source>
        <dbReference type="Proteomes" id="UP000316181"/>
    </source>
</evidence>
<dbReference type="InterPro" id="IPR002052">
    <property type="entry name" value="DNA_methylase_N6_adenine_CS"/>
</dbReference>
<comment type="caution">
    <text evidence="8">The sequence shown here is derived from an EMBL/GenBank/DDBJ whole genome shotgun (WGS) entry which is preliminary data.</text>
</comment>
<dbReference type="GO" id="GO:0035657">
    <property type="term" value="C:eRF1 methyltransferase complex"/>
    <property type="evidence" value="ECO:0007669"/>
    <property type="project" value="TreeGrafter"/>
</dbReference>
<dbReference type="Pfam" id="PF05175">
    <property type="entry name" value="MTS"/>
    <property type="match status" value="1"/>
</dbReference>
<dbReference type="SUPFAM" id="SSF53335">
    <property type="entry name" value="S-adenosyl-L-methionine-dependent methyltransferases"/>
    <property type="match status" value="1"/>
</dbReference>
<evidence type="ECO:0000259" key="6">
    <source>
        <dbReference type="Pfam" id="PF23186"/>
    </source>
</evidence>
<dbReference type="AlphaFoldDB" id="A0A542SP44"/>
<reference evidence="8 9" key="1">
    <citation type="submission" date="2019-06" db="EMBL/GenBank/DDBJ databases">
        <title>Sequencing the genomes of 1000 actinobacteria strains.</title>
        <authorList>
            <person name="Klenk H.-P."/>
        </authorList>
    </citation>
    <scope>NUCLEOTIDE SEQUENCE [LARGE SCALE GENOMIC DNA]</scope>
    <source>
        <strain evidence="8 9">DSM 10596</strain>
    </source>
</reference>
<dbReference type="PANTHER" id="PTHR45875:SF1">
    <property type="entry name" value="METHYLTRANSFERASE N6AMT1"/>
    <property type="match status" value="1"/>
</dbReference>
<dbReference type="PANTHER" id="PTHR45875">
    <property type="entry name" value="METHYLTRANSFERASE N6AMT1"/>
    <property type="match status" value="1"/>
</dbReference>
<accession>A0A542SP44</accession>
<keyword evidence="3 8" id="KW-0808">Transferase</keyword>
<evidence type="ECO:0000259" key="7">
    <source>
        <dbReference type="Pfam" id="PF25004"/>
    </source>
</evidence>
<gene>
    <name evidence="8" type="ORF">FB389_1072</name>
</gene>
<dbReference type="InterPro" id="IPR007848">
    <property type="entry name" value="Small_mtfrase_dom"/>
</dbReference>
<dbReference type="GO" id="GO:0003676">
    <property type="term" value="F:nucleic acid binding"/>
    <property type="evidence" value="ECO:0007669"/>
    <property type="project" value="InterPro"/>
</dbReference>
<organism evidence="8 9">
    <name type="scientific">Rarobacter incanus</name>
    <dbReference type="NCBI Taxonomy" id="153494"/>
    <lineage>
        <taxon>Bacteria</taxon>
        <taxon>Bacillati</taxon>
        <taxon>Actinomycetota</taxon>
        <taxon>Actinomycetes</taxon>
        <taxon>Micrococcales</taxon>
        <taxon>Rarobacteraceae</taxon>
        <taxon>Rarobacter</taxon>
    </lineage>
</organism>
<dbReference type="GO" id="GO:0008170">
    <property type="term" value="F:N-methyltransferase activity"/>
    <property type="evidence" value="ECO:0007669"/>
    <property type="project" value="UniProtKB-ARBA"/>
</dbReference>
<evidence type="ECO:0000256" key="2">
    <source>
        <dbReference type="ARBA" id="ARBA00022603"/>
    </source>
</evidence>
<protein>
    <submittedName>
        <fullName evidence="8">Methyltransferase family protein</fullName>
    </submittedName>
</protein>
<dbReference type="Proteomes" id="UP000316181">
    <property type="component" value="Unassembled WGS sequence"/>
</dbReference>
<dbReference type="CDD" id="cd02440">
    <property type="entry name" value="AdoMet_MTases"/>
    <property type="match status" value="1"/>
</dbReference>
<feature type="domain" description="Methyltransferase small" evidence="5">
    <location>
        <begin position="152"/>
        <end position="284"/>
    </location>
</feature>
<dbReference type="InterPro" id="IPR056684">
    <property type="entry name" value="DUF7782"/>
</dbReference>
<dbReference type="GO" id="GO:0008757">
    <property type="term" value="F:S-adenosylmethionine-dependent methyltransferase activity"/>
    <property type="evidence" value="ECO:0007669"/>
    <property type="project" value="TreeGrafter"/>
</dbReference>
<dbReference type="InterPro" id="IPR052190">
    <property type="entry name" value="Euk-Arch_PrmC-MTase"/>
</dbReference>
<dbReference type="PROSITE" id="PS00092">
    <property type="entry name" value="N6_MTASE"/>
    <property type="match status" value="1"/>
</dbReference>
<evidence type="ECO:0000259" key="5">
    <source>
        <dbReference type="Pfam" id="PF05175"/>
    </source>
</evidence>
<proteinExistence type="inferred from homology"/>
<comment type="similarity">
    <text evidence="1">Belongs to the eukaryotic/archaeal PrmC-related family.</text>
</comment>
<keyword evidence="2 8" id="KW-0489">Methyltransferase</keyword>
<feature type="domain" description="DUF7782" evidence="7">
    <location>
        <begin position="405"/>
        <end position="508"/>
    </location>
</feature>
<sequence length="512" mass="54448">MSTPPLSIDDLALRDLRADLSNANYTVAAVEALLGPVAAAALSREQTVPALRVARAANGPLATLVRLFMLGDAVTPGELRAALPACQEDGATSLGLAEPSGDGLRWVAGLDLRPYSAVDSAGPIDWWLASDLSEIQTGRALAADHVLGAGGASLTLAALTVRARVALALDMGTGCGIQAMHAARHCDRVVATDISERALRFAAFNLALNGIDNVELRAGSLFEPVAGQSFDLIVSNPPFVITPRASRDIPDYEYRDGGMQGDALVEAVIGEAGAHLRPGGIAQLLVNWEQFGPKGPAWRERLGSWVPEDLDAWLVRREELDPAQYAETWLRDGGLTRDRDTNGWERAYADYIEDFEVRGVASVAMGFAVLHRPASPRETWKSIVEHGGQVIQPLGETIERGVAARTWLAENPADLVNTRFVVADDVTEERYYRPGDADPAVIMVRQGSGLCHHVNVSGEFAGLLGACDGALSIGQLIAAIAAIVAEPADSLTARLLPEIRAAFVDGILRVAN</sequence>
<dbReference type="InterPro" id="IPR055487">
    <property type="entry name" value="DUF7059"/>
</dbReference>
<feature type="domain" description="DUF7059" evidence="6">
    <location>
        <begin position="23"/>
        <end position="105"/>
    </location>
</feature>
<dbReference type="Pfam" id="PF23186">
    <property type="entry name" value="DUF7059"/>
    <property type="match status" value="1"/>
</dbReference>
<evidence type="ECO:0000256" key="1">
    <source>
        <dbReference type="ARBA" id="ARBA00006149"/>
    </source>
</evidence>
<dbReference type="Gene3D" id="3.40.50.150">
    <property type="entry name" value="Vaccinia Virus protein VP39"/>
    <property type="match status" value="1"/>
</dbReference>
<name>A0A542SP44_9MICO</name>
<dbReference type="GO" id="GO:0032259">
    <property type="term" value="P:methylation"/>
    <property type="evidence" value="ECO:0007669"/>
    <property type="project" value="UniProtKB-KW"/>
</dbReference>
<evidence type="ECO:0000256" key="4">
    <source>
        <dbReference type="ARBA" id="ARBA00022691"/>
    </source>
</evidence>
<dbReference type="Pfam" id="PF25004">
    <property type="entry name" value="DUF7782"/>
    <property type="match status" value="1"/>
</dbReference>
<evidence type="ECO:0000256" key="3">
    <source>
        <dbReference type="ARBA" id="ARBA00022679"/>
    </source>
</evidence>
<dbReference type="InterPro" id="IPR029063">
    <property type="entry name" value="SAM-dependent_MTases_sf"/>
</dbReference>
<dbReference type="OrthoDB" id="129465at2"/>